<keyword evidence="2" id="KW-1185">Reference proteome</keyword>
<name>H3ZFS0_9ALTE</name>
<dbReference type="RefSeq" id="WP_008950880.1">
    <property type="nucleotide sequence ID" value="NZ_AHTH01000037.1"/>
</dbReference>
<dbReference type="PATRIC" id="fig|1129374.4.peg.2143"/>
<sequence>MTSPFVLTVHKNFAFKLKEAGCDPQQIASHLQEVLLEDEEITQIIQELSSQPERFSSRQDFA</sequence>
<reference evidence="1 2" key="1">
    <citation type="journal article" date="2012" name="J. Bacteriol.">
        <title>Genome Sequence of Extracellular-Protease-Producing Alishewanella jeotgali Isolated from Traditional Korean Fermented Seafood.</title>
        <authorList>
            <person name="Jung J."/>
            <person name="Chun J."/>
            <person name="Park W."/>
        </authorList>
    </citation>
    <scope>NUCLEOTIDE SEQUENCE [LARGE SCALE GENOMIC DNA]</scope>
    <source>
        <strain evidence="1 2">KCTC 22429</strain>
    </source>
</reference>
<protein>
    <submittedName>
        <fullName evidence="1">Uncharacterized protein</fullName>
    </submittedName>
</protein>
<evidence type="ECO:0000313" key="1">
    <source>
        <dbReference type="EMBL" id="EHR40554.1"/>
    </source>
</evidence>
<dbReference type="AlphaFoldDB" id="H3ZFS0"/>
<comment type="caution">
    <text evidence="1">The sequence shown here is derived from an EMBL/GenBank/DDBJ whole genome shotgun (WGS) entry which is preliminary data.</text>
</comment>
<proteinExistence type="predicted"/>
<dbReference type="EMBL" id="AHTH01000037">
    <property type="protein sequence ID" value="EHR40554.1"/>
    <property type="molecule type" value="Genomic_DNA"/>
</dbReference>
<accession>H3ZFS0</accession>
<dbReference type="Proteomes" id="UP000012046">
    <property type="component" value="Unassembled WGS sequence"/>
</dbReference>
<evidence type="ECO:0000313" key="2">
    <source>
        <dbReference type="Proteomes" id="UP000012046"/>
    </source>
</evidence>
<organism evidence="1 2">
    <name type="scientific">Alishewanella jeotgali KCTC 22429</name>
    <dbReference type="NCBI Taxonomy" id="1129374"/>
    <lineage>
        <taxon>Bacteria</taxon>
        <taxon>Pseudomonadati</taxon>
        <taxon>Pseudomonadota</taxon>
        <taxon>Gammaproteobacteria</taxon>
        <taxon>Alteromonadales</taxon>
        <taxon>Alteromonadaceae</taxon>
        <taxon>Alishewanella</taxon>
    </lineage>
</organism>
<gene>
    <name evidence="1" type="ORF">AJE_10814</name>
</gene>
<dbReference type="STRING" id="1129374.AJE_10814"/>